<protein>
    <submittedName>
        <fullName evidence="1">Uncharacterized protein</fullName>
    </submittedName>
</protein>
<organism evidence="1 2">
    <name type="scientific">Dallia pectoralis</name>
    <name type="common">Alaska blackfish</name>
    <dbReference type="NCBI Taxonomy" id="75939"/>
    <lineage>
        <taxon>Eukaryota</taxon>
        <taxon>Metazoa</taxon>
        <taxon>Chordata</taxon>
        <taxon>Craniata</taxon>
        <taxon>Vertebrata</taxon>
        <taxon>Euteleostomi</taxon>
        <taxon>Actinopterygii</taxon>
        <taxon>Neopterygii</taxon>
        <taxon>Teleostei</taxon>
        <taxon>Protacanthopterygii</taxon>
        <taxon>Esociformes</taxon>
        <taxon>Umbridae</taxon>
        <taxon>Dallia</taxon>
    </lineage>
</organism>
<gene>
    <name evidence="1" type="ORF">DPEC_G00255530</name>
</gene>
<dbReference type="EMBL" id="CM055749">
    <property type="protein sequence ID" value="KAJ7995016.1"/>
    <property type="molecule type" value="Genomic_DNA"/>
</dbReference>
<evidence type="ECO:0000313" key="2">
    <source>
        <dbReference type="Proteomes" id="UP001157502"/>
    </source>
</evidence>
<dbReference type="Proteomes" id="UP001157502">
    <property type="component" value="Chromosome 22"/>
</dbReference>
<accession>A0ACC2FUI7</accession>
<reference evidence="1" key="1">
    <citation type="submission" date="2021-05" db="EMBL/GenBank/DDBJ databases">
        <authorList>
            <person name="Pan Q."/>
            <person name="Jouanno E."/>
            <person name="Zahm M."/>
            <person name="Klopp C."/>
            <person name="Cabau C."/>
            <person name="Louis A."/>
            <person name="Berthelot C."/>
            <person name="Parey E."/>
            <person name="Roest Crollius H."/>
            <person name="Montfort J."/>
            <person name="Robinson-Rechavi M."/>
            <person name="Bouchez O."/>
            <person name="Lampietro C."/>
            <person name="Lopez Roques C."/>
            <person name="Donnadieu C."/>
            <person name="Postlethwait J."/>
            <person name="Bobe J."/>
            <person name="Dillon D."/>
            <person name="Chandos A."/>
            <person name="von Hippel F."/>
            <person name="Guiguen Y."/>
        </authorList>
    </citation>
    <scope>NUCLEOTIDE SEQUENCE</scope>
    <source>
        <strain evidence="1">YG-Jan2019</strain>
    </source>
</reference>
<evidence type="ECO:0000313" key="1">
    <source>
        <dbReference type="EMBL" id="KAJ7995016.1"/>
    </source>
</evidence>
<sequence>MCEQEDQGACKKLPSDSIKLTDDLSLIDSDPEECNVSIDPKVDNLSSSSDDEHQNSVPDAGPTKPAFSLTGGSLSFTNRSQSIFDCLDSAAKLASSHTGLEKGIDGVVSCQPSHPLMPSEKMYKEKAGKHVSTPVCKRGVPDYLVNPERWTCYSLEDVPEVTDHKNKMVAQQYIESLQQNKSVMAEEPEEPFTPTFNQSSSSEKKIVFSRPSRGQKEGDPEGCKLDQPKMSRMGLCHLDEEEEGISLGAIASPHCPKESEKKRKWTLVKDEEGGSMNEKDQTPIGFIINRKVNRKNFRKTSEKDQD</sequence>
<keyword evidence="2" id="KW-1185">Reference proteome</keyword>
<proteinExistence type="predicted"/>
<comment type="caution">
    <text evidence="1">The sequence shown here is derived from an EMBL/GenBank/DDBJ whole genome shotgun (WGS) entry which is preliminary data.</text>
</comment>
<name>A0ACC2FUI7_DALPE</name>